<dbReference type="KEGG" id="ifl:C1H71_01580"/>
<dbReference type="SUPFAM" id="SSF55486">
    <property type="entry name" value="Metalloproteases ('zincins'), catalytic domain"/>
    <property type="match status" value="1"/>
</dbReference>
<proteinExistence type="predicted"/>
<dbReference type="AlphaFoldDB" id="A0A7G3G5G5"/>
<gene>
    <name evidence="2" type="ORF">C1H71_01580</name>
</gene>
<dbReference type="EMBL" id="CP025781">
    <property type="protein sequence ID" value="QBC42379.1"/>
    <property type="molecule type" value="Genomic_DNA"/>
</dbReference>
<dbReference type="PROSITE" id="PS51257">
    <property type="entry name" value="PROKAR_LIPOPROTEIN"/>
    <property type="match status" value="1"/>
</dbReference>
<keyword evidence="3" id="KW-1185">Reference proteome</keyword>
<dbReference type="Proteomes" id="UP000515917">
    <property type="component" value="Chromosome"/>
</dbReference>
<dbReference type="SUPFAM" id="SSF74853">
    <property type="entry name" value="Lamin A/C globular tail domain"/>
    <property type="match status" value="1"/>
</dbReference>
<dbReference type="InterPro" id="IPR036415">
    <property type="entry name" value="Lamin_tail_dom_sf"/>
</dbReference>
<dbReference type="Pfam" id="PF00932">
    <property type="entry name" value="LTD"/>
    <property type="match status" value="1"/>
</dbReference>
<feature type="domain" description="LTD" evidence="1">
    <location>
        <begin position="68"/>
        <end position="217"/>
    </location>
</feature>
<evidence type="ECO:0000259" key="1">
    <source>
        <dbReference type="PROSITE" id="PS51841"/>
    </source>
</evidence>
<sequence length="639" mass="69149">MNHDRLQCYGIYLSSLCLILSACGGGSDGESVSAVSVVSAPPSVIVPTRTPVLLPGSIPEVLSGAATPNPAAGPPSLGDLLISEVSSNYQDGKGAWLEIYNSSTQDISLDGVSVRAAGASWQVTMESFYLPNREIKAGAYLLVAGKIPRETRLNTRQIVYVGNVTSTPYWDDNGAVELVNDGVTLDFVRFGNSLAAPLSASAWSGSNVAAMPLSYGHALVRRGEMKVNSHSKQDWALVPFATPAGPNDVAETAVDHDKDGIPDSAEVAGGTFTGLDYYAMGARVGQPDIFIQIDHMKSTDPGILPTKEAMQKVVDAFKARNISVHFDSGTLYSDEFNPAMFNLGGSLVSINNKVGYHRCIGLDDQLDCASIYDYKDQSMDIRRKQVFHYLLMANSLNKDGQFSHSGFAELFGNDMVVTLGDWALNTDSVNEQNVLINFQAATIMHELGHNLGLDHGGDEVLNNKPNYYSTMNYLYQLMGLGSNPKILSAVERYFFAKEANGFGWDDLCKLEAGPCSRDFRIDYSDGSGDDLNESNLNELAMIGRGSLGIYADWNLDGQLNQLRYALDLNNDGNKTFLCDYNDWGNLTLAFARVAKGNSGASMKGSINVAAVNPILNDKQRWSVEKAPSASFMSAVHRVH</sequence>
<evidence type="ECO:0000313" key="3">
    <source>
        <dbReference type="Proteomes" id="UP000515917"/>
    </source>
</evidence>
<reference evidence="2 3" key="1">
    <citation type="submission" date="2018-01" db="EMBL/GenBank/DDBJ databases">
        <title>Genome sequence of Iodobacter sp. strain PCH194 isolated from Indian Trans-Himalaya.</title>
        <authorList>
            <person name="Kumar V."/>
            <person name="Thakur V."/>
            <person name="Kumar S."/>
            <person name="Singh D."/>
        </authorList>
    </citation>
    <scope>NUCLEOTIDE SEQUENCE [LARGE SCALE GENOMIC DNA]</scope>
    <source>
        <strain evidence="2 3">PCH194</strain>
    </source>
</reference>
<name>A0A7G3G5G5_9NEIS</name>
<dbReference type="GO" id="GO:0008237">
    <property type="term" value="F:metallopeptidase activity"/>
    <property type="evidence" value="ECO:0007669"/>
    <property type="project" value="InterPro"/>
</dbReference>
<evidence type="ECO:0000313" key="2">
    <source>
        <dbReference type="EMBL" id="QBC42379.1"/>
    </source>
</evidence>
<dbReference type="InterPro" id="IPR024079">
    <property type="entry name" value="MetalloPept_cat_dom_sf"/>
</dbReference>
<protein>
    <recommendedName>
        <fullName evidence="1">LTD domain-containing protein</fullName>
    </recommendedName>
</protein>
<accession>A0A7G3G5G5</accession>
<dbReference type="RefSeq" id="WP_130105002.1">
    <property type="nucleotide sequence ID" value="NZ_CP025781.1"/>
</dbReference>
<dbReference type="PROSITE" id="PS51841">
    <property type="entry name" value="LTD"/>
    <property type="match status" value="1"/>
</dbReference>
<organism evidence="2 3">
    <name type="scientific">Iodobacter fluviatilis</name>
    <dbReference type="NCBI Taxonomy" id="537"/>
    <lineage>
        <taxon>Bacteria</taxon>
        <taxon>Pseudomonadati</taxon>
        <taxon>Pseudomonadota</taxon>
        <taxon>Betaproteobacteria</taxon>
        <taxon>Neisseriales</taxon>
        <taxon>Chitinibacteraceae</taxon>
        <taxon>Iodobacter</taxon>
    </lineage>
</organism>
<dbReference type="Gene3D" id="3.40.390.10">
    <property type="entry name" value="Collagenase (Catalytic Domain)"/>
    <property type="match status" value="1"/>
</dbReference>
<dbReference type="InterPro" id="IPR001322">
    <property type="entry name" value="Lamin_tail_dom"/>
</dbReference>